<keyword evidence="6 10" id="KW-0812">Transmembrane</keyword>
<dbReference type="GO" id="GO:0022857">
    <property type="term" value="F:transmembrane transporter activity"/>
    <property type="evidence" value="ECO:0007669"/>
    <property type="project" value="InterPro"/>
</dbReference>
<gene>
    <name evidence="12" type="ORF">GGD50_004249</name>
</gene>
<evidence type="ECO:0000313" key="13">
    <source>
        <dbReference type="Proteomes" id="UP000549882"/>
    </source>
</evidence>
<feature type="domain" description="ABC transmembrane type-1" evidence="11">
    <location>
        <begin position="19"/>
        <end position="208"/>
    </location>
</feature>
<protein>
    <submittedName>
        <fullName evidence="12">Glutamine transport system permease protein</fullName>
    </submittedName>
</protein>
<keyword evidence="13" id="KW-1185">Reference proteome</keyword>
<evidence type="ECO:0000256" key="9">
    <source>
        <dbReference type="ARBA" id="ARBA00023136"/>
    </source>
</evidence>
<dbReference type="PROSITE" id="PS50928">
    <property type="entry name" value="ABC_TM1"/>
    <property type="match status" value="1"/>
</dbReference>
<feature type="transmembrane region" description="Helical" evidence="10">
    <location>
        <begin position="49"/>
        <end position="78"/>
    </location>
</feature>
<dbReference type="PANTHER" id="PTHR30614">
    <property type="entry name" value="MEMBRANE COMPONENT OF AMINO ACID ABC TRANSPORTER"/>
    <property type="match status" value="1"/>
</dbReference>
<dbReference type="GO" id="GO:0006865">
    <property type="term" value="P:amino acid transport"/>
    <property type="evidence" value="ECO:0007669"/>
    <property type="project" value="UniProtKB-KW"/>
</dbReference>
<keyword evidence="4 10" id="KW-0813">Transport</keyword>
<keyword evidence="8 10" id="KW-1133">Transmembrane helix</keyword>
<evidence type="ECO:0000256" key="7">
    <source>
        <dbReference type="ARBA" id="ARBA00022970"/>
    </source>
</evidence>
<dbReference type="InterPro" id="IPR043429">
    <property type="entry name" value="ArtM/GltK/GlnP/TcyL/YhdX-like"/>
</dbReference>
<name>A0A7W9D2P4_9HYPH</name>
<evidence type="ECO:0000256" key="4">
    <source>
        <dbReference type="ARBA" id="ARBA00022448"/>
    </source>
</evidence>
<accession>A0A7W9D2P4</accession>
<evidence type="ECO:0000259" key="11">
    <source>
        <dbReference type="PROSITE" id="PS50928"/>
    </source>
</evidence>
<keyword evidence="5" id="KW-1003">Cell membrane</keyword>
<evidence type="ECO:0000256" key="10">
    <source>
        <dbReference type="RuleBase" id="RU363032"/>
    </source>
</evidence>
<evidence type="ECO:0000256" key="1">
    <source>
        <dbReference type="ARBA" id="ARBA00003159"/>
    </source>
</evidence>
<proteinExistence type="inferred from homology"/>
<comment type="caution">
    <text evidence="12">The sequence shown here is derived from an EMBL/GenBank/DDBJ whole genome shotgun (WGS) entry which is preliminary data.</text>
</comment>
<dbReference type="NCBIfam" id="NF007028">
    <property type="entry name" value="PRK09494.1"/>
    <property type="match status" value="1"/>
</dbReference>
<evidence type="ECO:0000313" key="12">
    <source>
        <dbReference type="EMBL" id="MBB5575614.1"/>
    </source>
</evidence>
<keyword evidence="7" id="KW-0029">Amino-acid transport</keyword>
<dbReference type="Proteomes" id="UP000549882">
    <property type="component" value="Unassembled WGS sequence"/>
</dbReference>
<dbReference type="InterPro" id="IPR035906">
    <property type="entry name" value="MetI-like_sf"/>
</dbReference>
<organism evidence="12 13">
    <name type="scientific">Rhizobium paranaense</name>
    <dbReference type="NCBI Taxonomy" id="1650438"/>
    <lineage>
        <taxon>Bacteria</taxon>
        <taxon>Pseudomonadati</taxon>
        <taxon>Pseudomonadota</taxon>
        <taxon>Alphaproteobacteria</taxon>
        <taxon>Hyphomicrobiales</taxon>
        <taxon>Rhizobiaceae</taxon>
        <taxon>Rhizobium/Agrobacterium group</taxon>
        <taxon>Rhizobium</taxon>
    </lineage>
</organism>
<comment type="function">
    <text evidence="1">Part of the binding-protein-dependent transport system for glutamine; probably responsible for the translocation of the substrate across the membrane.</text>
</comment>
<dbReference type="GO" id="GO:0043190">
    <property type="term" value="C:ATP-binding cassette (ABC) transporter complex"/>
    <property type="evidence" value="ECO:0007669"/>
    <property type="project" value="InterPro"/>
</dbReference>
<dbReference type="AlphaFoldDB" id="A0A7W9D2P4"/>
<comment type="subcellular location">
    <subcellularLocation>
        <location evidence="2">Cell inner membrane</location>
        <topology evidence="2">Multi-pass membrane protein</topology>
    </subcellularLocation>
    <subcellularLocation>
        <location evidence="10">Cell membrane</location>
        <topology evidence="10">Multi-pass membrane protein</topology>
    </subcellularLocation>
</comment>
<evidence type="ECO:0000256" key="2">
    <source>
        <dbReference type="ARBA" id="ARBA00004429"/>
    </source>
</evidence>
<dbReference type="NCBIfam" id="TIGR01726">
    <property type="entry name" value="HEQRo_perm_3TM"/>
    <property type="match status" value="1"/>
</dbReference>
<dbReference type="CDD" id="cd06261">
    <property type="entry name" value="TM_PBP2"/>
    <property type="match status" value="1"/>
</dbReference>
<feature type="transmembrane region" description="Helical" evidence="10">
    <location>
        <begin position="124"/>
        <end position="143"/>
    </location>
</feature>
<keyword evidence="9 10" id="KW-0472">Membrane</keyword>
<feature type="transmembrane region" description="Helical" evidence="10">
    <location>
        <begin position="90"/>
        <end position="112"/>
    </location>
</feature>
<dbReference type="SUPFAM" id="SSF161098">
    <property type="entry name" value="MetI-like"/>
    <property type="match status" value="1"/>
</dbReference>
<evidence type="ECO:0000256" key="5">
    <source>
        <dbReference type="ARBA" id="ARBA00022475"/>
    </source>
</evidence>
<feature type="transmembrane region" description="Helical" evidence="10">
    <location>
        <begin position="21"/>
        <end position="43"/>
    </location>
</feature>
<sequence>MQFDWSVVIDALPALLGGARLTVLIAFAGLVGGIAVGAVAGFMRAYGNWLLNAIAFVYVEIIRGTPIVVQVMFIYFALPILADIRVNPMTAAITAIIVNAGAYIAEIVRGTLLSVSKGLKEAGLALGLPMWKVLAYVVGPIAFRRMIPPLGNQFIVSLKDTSLFIVIGVGELTRQGQEIMAANFRAVEIWTAVAILYLIMTGVLTFALRFTEKRMRIL</sequence>
<dbReference type="PANTHER" id="PTHR30614:SF20">
    <property type="entry name" value="GLUTAMINE TRANSPORT SYSTEM PERMEASE PROTEIN GLNP"/>
    <property type="match status" value="1"/>
</dbReference>
<evidence type="ECO:0000256" key="8">
    <source>
        <dbReference type="ARBA" id="ARBA00022989"/>
    </source>
</evidence>
<dbReference type="InterPro" id="IPR010065">
    <property type="entry name" value="AA_ABC_transptr_permease_3TM"/>
</dbReference>
<comment type="similarity">
    <text evidence="3">Belongs to the binding-protein-dependent transport system permease family. HisMQ subfamily.</text>
</comment>
<reference evidence="12 13" key="1">
    <citation type="submission" date="2020-08" db="EMBL/GenBank/DDBJ databases">
        <title>Genomic Encyclopedia of Type Strains, Phase IV (KMG-V): Genome sequencing to study the core and pangenomes of soil and plant-associated prokaryotes.</title>
        <authorList>
            <person name="Whitman W."/>
        </authorList>
    </citation>
    <scope>NUCLEOTIDE SEQUENCE [LARGE SCALE GENOMIC DNA]</scope>
    <source>
        <strain evidence="12 13">SEMIA 4064</strain>
    </source>
</reference>
<evidence type="ECO:0000256" key="3">
    <source>
        <dbReference type="ARBA" id="ARBA00010072"/>
    </source>
</evidence>
<dbReference type="EMBL" id="JACHBI010000008">
    <property type="protein sequence ID" value="MBB5575614.1"/>
    <property type="molecule type" value="Genomic_DNA"/>
</dbReference>
<dbReference type="RefSeq" id="WP_183938914.1">
    <property type="nucleotide sequence ID" value="NZ_JACHBI010000008.1"/>
</dbReference>
<dbReference type="InterPro" id="IPR000515">
    <property type="entry name" value="MetI-like"/>
</dbReference>
<feature type="transmembrane region" description="Helical" evidence="10">
    <location>
        <begin position="189"/>
        <end position="208"/>
    </location>
</feature>
<dbReference type="Pfam" id="PF00528">
    <property type="entry name" value="BPD_transp_1"/>
    <property type="match status" value="1"/>
</dbReference>
<dbReference type="Gene3D" id="1.10.3720.10">
    <property type="entry name" value="MetI-like"/>
    <property type="match status" value="1"/>
</dbReference>
<evidence type="ECO:0000256" key="6">
    <source>
        <dbReference type="ARBA" id="ARBA00022692"/>
    </source>
</evidence>